<gene>
    <name evidence="2" type="ORF">BGZ65_010495</name>
</gene>
<feature type="compositionally biased region" description="Gly residues" evidence="1">
    <location>
        <begin position="85"/>
        <end position="94"/>
    </location>
</feature>
<accession>A0A9P6JGG8</accession>
<keyword evidence="3" id="KW-1185">Reference proteome</keyword>
<organism evidence="2 3">
    <name type="scientific">Modicella reniformis</name>
    <dbReference type="NCBI Taxonomy" id="1440133"/>
    <lineage>
        <taxon>Eukaryota</taxon>
        <taxon>Fungi</taxon>
        <taxon>Fungi incertae sedis</taxon>
        <taxon>Mucoromycota</taxon>
        <taxon>Mortierellomycotina</taxon>
        <taxon>Mortierellomycetes</taxon>
        <taxon>Mortierellales</taxon>
        <taxon>Mortierellaceae</taxon>
        <taxon>Modicella</taxon>
    </lineage>
</organism>
<feature type="compositionally biased region" description="Polar residues" evidence="1">
    <location>
        <begin position="104"/>
        <end position="116"/>
    </location>
</feature>
<evidence type="ECO:0000256" key="1">
    <source>
        <dbReference type="SAM" id="MobiDB-lite"/>
    </source>
</evidence>
<dbReference type="AlphaFoldDB" id="A0A9P6JGG8"/>
<reference evidence="2" key="1">
    <citation type="journal article" date="2020" name="Fungal Divers.">
        <title>Resolving the Mortierellaceae phylogeny through synthesis of multi-gene phylogenetics and phylogenomics.</title>
        <authorList>
            <person name="Vandepol N."/>
            <person name="Liber J."/>
            <person name="Desiro A."/>
            <person name="Na H."/>
            <person name="Kennedy M."/>
            <person name="Barry K."/>
            <person name="Grigoriev I.V."/>
            <person name="Miller A.N."/>
            <person name="O'Donnell K."/>
            <person name="Stajich J.E."/>
            <person name="Bonito G."/>
        </authorList>
    </citation>
    <scope>NUCLEOTIDE SEQUENCE</scope>
    <source>
        <strain evidence="2">MES-2147</strain>
    </source>
</reference>
<feature type="compositionally biased region" description="Basic residues" evidence="1">
    <location>
        <begin position="68"/>
        <end position="81"/>
    </location>
</feature>
<name>A0A9P6JGG8_9FUNG</name>
<evidence type="ECO:0000313" key="2">
    <source>
        <dbReference type="EMBL" id="KAF9971331.1"/>
    </source>
</evidence>
<comment type="caution">
    <text evidence="2">The sequence shown here is derived from an EMBL/GenBank/DDBJ whole genome shotgun (WGS) entry which is preliminary data.</text>
</comment>
<feature type="region of interest" description="Disordered" evidence="1">
    <location>
        <begin position="68"/>
        <end position="116"/>
    </location>
</feature>
<proteinExistence type="predicted"/>
<evidence type="ECO:0000313" key="3">
    <source>
        <dbReference type="Proteomes" id="UP000749646"/>
    </source>
</evidence>
<sequence length="116" mass="13106">MDFVDCDSMRWNATLLDLALARFHVVAMKAIPIRLPRRYPFTGPNTPHQPPGLSTCDGSCIFGPLSRRQFRRLTDRRRQRRNGTDGSGTAGPQGPGQRSRVMNCRTNKNSNTMMDK</sequence>
<protein>
    <submittedName>
        <fullName evidence="2">Uncharacterized protein</fullName>
    </submittedName>
</protein>
<dbReference type="EMBL" id="JAAAHW010004824">
    <property type="protein sequence ID" value="KAF9971331.1"/>
    <property type="molecule type" value="Genomic_DNA"/>
</dbReference>
<dbReference type="Proteomes" id="UP000749646">
    <property type="component" value="Unassembled WGS sequence"/>
</dbReference>